<dbReference type="GO" id="GO:0003700">
    <property type="term" value="F:DNA-binding transcription factor activity"/>
    <property type="evidence" value="ECO:0007669"/>
    <property type="project" value="InterPro"/>
</dbReference>
<proteinExistence type="inferred from homology"/>
<accession>A0A640WI22</accession>
<dbReference type="Proteomes" id="UP000466024">
    <property type="component" value="Unassembled WGS sequence"/>
</dbReference>
<protein>
    <submittedName>
        <fullName evidence="6">LysR family transcriptional regulator</fullName>
    </submittedName>
</protein>
<dbReference type="InterPro" id="IPR036388">
    <property type="entry name" value="WH-like_DNA-bd_sf"/>
</dbReference>
<evidence type="ECO:0000256" key="1">
    <source>
        <dbReference type="ARBA" id="ARBA00009437"/>
    </source>
</evidence>
<reference evidence="6 7" key="1">
    <citation type="submission" date="2019-08" db="EMBL/GenBank/DDBJ databases">
        <title>Bioinformatics analysis of the strain L3 and L5.</title>
        <authorList>
            <person name="Li X."/>
        </authorList>
    </citation>
    <scope>NUCLEOTIDE SEQUENCE [LARGE SCALE GENOMIC DNA]</scope>
    <source>
        <strain evidence="6 7">L3</strain>
    </source>
</reference>
<dbReference type="SUPFAM" id="SSF46785">
    <property type="entry name" value="Winged helix' DNA-binding domain"/>
    <property type="match status" value="1"/>
</dbReference>
<evidence type="ECO:0000313" key="7">
    <source>
        <dbReference type="Proteomes" id="UP000466024"/>
    </source>
</evidence>
<name>A0A640WI22_9GAMM</name>
<evidence type="ECO:0000256" key="3">
    <source>
        <dbReference type="ARBA" id="ARBA00023125"/>
    </source>
</evidence>
<comment type="similarity">
    <text evidence="1">Belongs to the LysR transcriptional regulatory family.</text>
</comment>
<dbReference type="GO" id="GO:0043565">
    <property type="term" value="F:sequence-specific DNA binding"/>
    <property type="evidence" value="ECO:0007669"/>
    <property type="project" value="TreeGrafter"/>
</dbReference>
<dbReference type="InterPro" id="IPR036390">
    <property type="entry name" value="WH_DNA-bd_sf"/>
</dbReference>
<feature type="domain" description="HTH lysR-type" evidence="5">
    <location>
        <begin position="1"/>
        <end position="59"/>
    </location>
</feature>
<keyword evidence="3" id="KW-0238">DNA-binding</keyword>
<dbReference type="PROSITE" id="PS50931">
    <property type="entry name" value="HTH_LYSR"/>
    <property type="match status" value="1"/>
</dbReference>
<dbReference type="GO" id="GO:0006351">
    <property type="term" value="P:DNA-templated transcription"/>
    <property type="evidence" value="ECO:0007669"/>
    <property type="project" value="TreeGrafter"/>
</dbReference>
<comment type="caution">
    <text evidence="6">The sequence shown here is derived from an EMBL/GenBank/DDBJ whole genome shotgun (WGS) entry which is preliminary data.</text>
</comment>
<keyword evidence="4" id="KW-0804">Transcription</keyword>
<dbReference type="AlphaFoldDB" id="A0A640WI22"/>
<dbReference type="Pfam" id="PF00126">
    <property type="entry name" value="HTH_1"/>
    <property type="match status" value="1"/>
</dbReference>
<evidence type="ECO:0000259" key="5">
    <source>
        <dbReference type="PROSITE" id="PS50931"/>
    </source>
</evidence>
<dbReference type="FunFam" id="1.10.10.10:FF:000001">
    <property type="entry name" value="LysR family transcriptional regulator"/>
    <property type="match status" value="1"/>
</dbReference>
<dbReference type="Pfam" id="PF03466">
    <property type="entry name" value="LysR_substrate"/>
    <property type="match status" value="1"/>
</dbReference>
<sequence length="299" mass="32999">MDKFAAMRAFIGVVDAGNFSRAAEQLDLPRPTVTRLVQELEKELQIQLLHRTTRRMTVTEEGRRYYLGAQQLVADADALESDVAGARSRPRGTIHVDVPGTLASSIIIPALPDFFAQYPDIAIDLKIDNRSSDLIERGIDCVIRIGSIIDDRLIARPLAELAFLTLASPAYLATRGRPEHPEELAGQHTRIQVVSPRTGQAFRTTLTRGGESVSPCTDHHLAVDDARAALAACREGLGITTTYALLAAPYLASGELEMILDDWDCGRTPVQVAYPSTRIPAQRVRVFVDWVQDLFKSRR</sequence>
<evidence type="ECO:0000256" key="2">
    <source>
        <dbReference type="ARBA" id="ARBA00023015"/>
    </source>
</evidence>
<dbReference type="SUPFAM" id="SSF53850">
    <property type="entry name" value="Periplasmic binding protein-like II"/>
    <property type="match status" value="1"/>
</dbReference>
<gene>
    <name evidence="6" type="ORF">F0A16_00300</name>
</gene>
<dbReference type="PANTHER" id="PTHR30537">
    <property type="entry name" value="HTH-TYPE TRANSCRIPTIONAL REGULATOR"/>
    <property type="match status" value="1"/>
</dbReference>
<dbReference type="Gene3D" id="3.40.190.290">
    <property type="match status" value="1"/>
</dbReference>
<keyword evidence="2" id="KW-0805">Transcription regulation</keyword>
<evidence type="ECO:0000256" key="4">
    <source>
        <dbReference type="ARBA" id="ARBA00023163"/>
    </source>
</evidence>
<dbReference type="InterPro" id="IPR000847">
    <property type="entry name" value="LysR_HTH_N"/>
</dbReference>
<dbReference type="InterPro" id="IPR058163">
    <property type="entry name" value="LysR-type_TF_proteobact-type"/>
</dbReference>
<organism evidence="6 7">
    <name type="scientific">Salinicola corii</name>
    <dbReference type="NCBI Taxonomy" id="2606937"/>
    <lineage>
        <taxon>Bacteria</taxon>
        <taxon>Pseudomonadati</taxon>
        <taxon>Pseudomonadota</taxon>
        <taxon>Gammaproteobacteria</taxon>
        <taxon>Oceanospirillales</taxon>
        <taxon>Halomonadaceae</taxon>
        <taxon>Salinicola</taxon>
    </lineage>
</organism>
<dbReference type="Gene3D" id="1.10.10.10">
    <property type="entry name" value="Winged helix-like DNA-binding domain superfamily/Winged helix DNA-binding domain"/>
    <property type="match status" value="1"/>
</dbReference>
<dbReference type="EMBL" id="VTPX01000001">
    <property type="protein sequence ID" value="KAA0020293.1"/>
    <property type="molecule type" value="Genomic_DNA"/>
</dbReference>
<dbReference type="PANTHER" id="PTHR30537:SF72">
    <property type="entry name" value="LYSR FAMILY TRANSCRIPTIONAL REGULATOR"/>
    <property type="match status" value="1"/>
</dbReference>
<evidence type="ECO:0000313" key="6">
    <source>
        <dbReference type="EMBL" id="KAA0020293.1"/>
    </source>
</evidence>
<dbReference type="RefSeq" id="WP_149433419.1">
    <property type="nucleotide sequence ID" value="NZ_VTPX01000001.1"/>
</dbReference>
<dbReference type="InterPro" id="IPR005119">
    <property type="entry name" value="LysR_subst-bd"/>
</dbReference>
<keyword evidence="7" id="KW-1185">Reference proteome</keyword>